<dbReference type="InterPro" id="IPR025484">
    <property type="entry name" value="DUF4376"/>
</dbReference>
<evidence type="ECO:0000313" key="3">
    <source>
        <dbReference type="Proteomes" id="UP000002010"/>
    </source>
</evidence>
<dbReference type="STRING" id="557598.LHK_01985"/>
<evidence type="ECO:0000259" key="1">
    <source>
        <dbReference type="Pfam" id="PF14301"/>
    </source>
</evidence>
<dbReference type="EMBL" id="CP001154">
    <property type="protein sequence ID" value="ACO74969.1"/>
    <property type="molecule type" value="Genomic_DNA"/>
</dbReference>
<accession>C1D929</accession>
<proteinExistence type="predicted"/>
<protein>
    <recommendedName>
        <fullName evidence="1">DUF4376 domain-containing protein</fullName>
    </recommendedName>
</protein>
<organism evidence="2 3">
    <name type="scientific">Laribacter hongkongensis (strain HLHK9)</name>
    <dbReference type="NCBI Taxonomy" id="557598"/>
    <lineage>
        <taxon>Bacteria</taxon>
        <taxon>Pseudomonadati</taxon>
        <taxon>Pseudomonadota</taxon>
        <taxon>Betaproteobacteria</taxon>
        <taxon>Neisseriales</taxon>
        <taxon>Aquaspirillaceae</taxon>
        <taxon>Laribacter</taxon>
    </lineage>
</organism>
<keyword evidence="3" id="KW-1185">Reference proteome</keyword>
<dbReference type="AlphaFoldDB" id="C1D929"/>
<sequence>MYQQIKGGNGVIRLHDGAVIPATDGNRDWQAYQDWVAAGNAPLPADVSTNDALRDRALEQLPAWEKAERAAGIEHAGQRWLTSSAALQDIRDVLLAGAIPGEQWVTADRKIVPMTLPELQSLWQAITARGAAIYQRRLAMEQQIAGMSRAELEAFQPGWPEPAQA</sequence>
<gene>
    <name evidence="2" type="ordered locus">LHK_01985</name>
</gene>
<dbReference type="Pfam" id="PF14301">
    <property type="entry name" value="DUF4376"/>
    <property type="match status" value="1"/>
</dbReference>
<feature type="domain" description="DUF4376" evidence="1">
    <location>
        <begin position="53"/>
        <end position="149"/>
    </location>
</feature>
<reference evidence="2 3" key="1">
    <citation type="journal article" date="2009" name="PLoS Genet.">
        <title>The complete genome and proteome of Laribacter hongkongensis reveal potential mechanisms for adaptations to different temperatures and habitats.</title>
        <authorList>
            <person name="Woo P.C."/>
            <person name="Lau S.K."/>
            <person name="Tse H."/>
            <person name="Teng J.L."/>
            <person name="Curreem S.O."/>
            <person name="Tsang A.K."/>
            <person name="Fan R.Y."/>
            <person name="Wong G.K."/>
            <person name="Huang Y."/>
            <person name="Loman N.J."/>
            <person name="Snyder L.A."/>
            <person name="Cai J.J."/>
            <person name="Huang J.D."/>
            <person name="Mak W."/>
            <person name="Pallen M.J."/>
            <person name="Lok S."/>
            <person name="Yuen K.Y."/>
        </authorList>
    </citation>
    <scope>NUCLEOTIDE SEQUENCE [LARGE SCALE GENOMIC DNA]</scope>
    <source>
        <strain evidence="2 3">HLHK9</strain>
    </source>
</reference>
<dbReference type="KEGG" id="lhk:LHK_01985"/>
<dbReference type="eggNOG" id="COG0286">
    <property type="taxonomic scope" value="Bacteria"/>
</dbReference>
<name>C1D929_LARHH</name>
<dbReference type="HOGENOM" id="CLU_1608784_0_0_4"/>
<evidence type="ECO:0000313" key="2">
    <source>
        <dbReference type="EMBL" id="ACO74969.1"/>
    </source>
</evidence>
<dbReference type="Proteomes" id="UP000002010">
    <property type="component" value="Chromosome"/>
</dbReference>
<dbReference type="RefSeq" id="WP_012697455.1">
    <property type="nucleotide sequence ID" value="NC_012559.1"/>
</dbReference>